<evidence type="ECO:0000256" key="7">
    <source>
        <dbReference type="PROSITE-ProRule" id="PRU00146"/>
    </source>
</evidence>
<keyword evidence="12" id="KW-1185">Reference proteome</keyword>
<proteinExistence type="predicted"/>
<dbReference type="OrthoDB" id="20839at2759"/>
<dbReference type="PROSITE" id="PS50016">
    <property type="entry name" value="ZF_PHD_2"/>
    <property type="match status" value="1"/>
</dbReference>
<keyword evidence="4 7" id="KW-0863">Zinc-finger</keyword>
<dbReference type="AlphaFoldDB" id="A0A8T9C428"/>
<dbReference type="SUPFAM" id="SSF57903">
    <property type="entry name" value="FYVE/PHD zinc finger"/>
    <property type="match status" value="1"/>
</dbReference>
<feature type="domain" description="PHD-type" evidence="9">
    <location>
        <begin position="451"/>
        <end position="501"/>
    </location>
</feature>
<feature type="compositionally biased region" description="Polar residues" evidence="8">
    <location>
        <begin position="1068"/>
        <end position="1102"/>
    </location>
</feature>
<dbReference type="SMART" id="SM00249">
    <property type="entry name" value="PHD"/>
    <property type="match status" value="2"/>
</dbReference>
<feature type="compositionally biased region" description="Basic and acidic residues" evidence="8">
    <location>
        <begin position="196"/>
        <end position="208"/>
    </location>
</feature>
<dbReference type="EMBL" id="QGMK01000858">
    <property type="protein sequence ID" value="TVY76125.1"/>
    <property type="molecule type" value="Genomic_DNA"/>
</dbReference>
<dbReference type="FunFam" id="3.30.40.10:FF:000007">
    <property type="entry name" value="Bromodomain containing 1, isoform CRA_b"/>
    <property type="match status" value="1"/>
</dbReference>
<dbReference type="GO" id="GO:0005634">
    <property type="term" value="C:nucleus"/>
    <property type="evidence" value="ECO:0007669"/>
    <property type="project" value="UniProtKB-SubCell"/>
</dbReference>
<keyword evidence="3" id="KW-0677">Repeat</keyword>
<dbReference type="InterPro" id="IPR050701">
    <property type="entry name" value="Histone_Mod_Regulator"/>
</dbReference>
<dbReference type="InterPro" id="IPR019542">
    <property type="entry name" value="Enhancer_polycomb-like_N"/>
</dbReference>
<feature type="region of interest" description="Disordered" evidence="8">
    <location>
        <begin position="92"/>
        <end position="125"/>
    </location>
</feature>
<keyword evidence="5" id="KW-0862">Zinc</keyword>
<dbReference type="InterPro" id="IPR034732">
    <property type="entry name" value="EPHD"/>
</dbReference>
<accession>A0A8T9C428</accession>
<feature type="region of interest" description="Disordered" evidence="8">
    <location>
        <begin position="417"/>
        <end position="446"/>
    </location>
</feature>
<evidence type="ECO:0000256" key="5">
    <source>
        <dbReference type="ARBA" id="ARBA00022833"/>
    </source>
</evidence>
<organism evidence="11 12">
    <name type="scientific">Lachnellula suecica</name>
    <dbReference type="NCBI Taxonomy" id="602035"/>
    <lineage>
        <taxon>Eukaryota</taxon>
        <taxon>Fungi</taxon>
        <taxon>Dikarya</taxon>
        <taxon>Ascomycota</taxon>
        <taxon>Pezizomycotina</taxon>
        <taxon>Leotiomycetes</taxon>
        <taxon>Helotiales</taxon>
        <taxon>Lachnaceae</taxon>
        <taxon>Lachnellula</taxon>
    </lineage>
</organism>
<comment type="caution">
    <text evidence="11">The sequence shown here is derived from an EMBL/GenBank/DDBJ whole genome shotgun (WGS) entry which is preliminary data.</text>
</comment>
<feature type="domain" description="PHD-type" evidence="10">
    <location>
        <begin position="505"/>
        <end position="624"/>
    </location>
</feature>
<dbReference type="Pfam" id="PF13832">
    <property type="entry name" value="zf-HC5HC2H_2"/>
    <property type="match status" value="1"/>
</dbReference>
<dbReference type="InterPro" id="IPR011011">
    <property type="entry name" value="Znf_FYVE_PHD"/>
</dbReference>
<sequence>MTTPSPATPRRPASSRVRSSRPRASTTAPRSERPKPASSEPPKKKLKYIPGGPGGGGRYVDDDGVEIPVGGTGPGGYNYVGPRGRIGRQNAAAGLVPQVFPRRDRSTRTRTVLPRSQQPPMRFTSAAQAAAVVQSDGYKPREERAWEEYHPDLDIENCLRAFTMNEIQGIEESRPVTPGAPSAEGSAASANGTEHPFLDRIEGSKAKSEGIPTPAASLNGESPLTIAIPGTPGGGRRRPGRPPKDPVAFYSAKALAIGATLVGGTPRTPKIVAPVQNINAKEKLTLPQPSYRKTDTLARFEDKALGLVRYVDKSMANVGYQETDVFIRPEHKLIKVSDANMEEDLDLGPGHKGESDGMVALGSGGVGRVEYDMDEQDDKWLQDYNAERKVISFEPITREIFEITITKIEKEWHALEKRIPKPNPKPPQTHRPRSSSAAAVNGEPQAGEEQDSKCAICDDGDCENTNAIVFCDGCDLAVHQECYGVPFIPEGQWLCRKCQLIGRGIPTCIFCPNTDGAFKQTNASKWAHLLCAMWIPEVSLGNHTFMEPVMDVEKVPKTRWRLTCYLCNQRMGACIQCGNKNCYQAFHVTCARRAHLFLKMKNSHGTLAVLDGGAVLKAFCDKHCPSDYAKENDVARATREARVFYKKSMRGRLWADSQASALTMAANHRHAVTEHQPDESQLTGAKVALTLAENKKKGNQPAKPTWKLPSGAPVIPQVVYNSVESSLQRFNIRKRKEYAADACRYWTLKREARRGAALLKRLQLQMETFSSMEITRRNFAGMGHAGRPRLNRRIEFAQTLIEDMERLRSLAADVMKREREKLTAVELQEDVVDTVYFPVAKMFPPMIEKAIVLDIKMVFMDGLLELRKKVQQRYYTTAMGFAHDIYNVFHAGVVTQPSPDSEVVLSSEIKKPVVMDIKERKKLGKRIVKAIQPQLQTAVRAEADINGKPVIDLLRDLDQLLDASVQPTGDTISVSMGDSNSLADVDARHERDIEMANGVEHSTHGSESAEGSRKLSLNNGAEDVEMGDVDAPGEVDDEIGLIEEAVDSTLAEVDGNVSQPKTEHVNGVKNSSKPATNGIGNTQNPPTPPLSNGDTGTDQNDPLVSGGIPWYLKEFHPEGTIITLEKGLGKRAMSHRSEDLSDMDDEDLKGLGVDMDGGGDAIVAVAGILKPKKGKAKKKKSRR</sequence>
<dbReference type="PROSITE" id="PS01359">
    <property type="entry name" value="ZF_PHD_1"/>
    <property type="match status" value="1"/>
</dbReference>
<dbReference type="PANTHER" id="PTHR13793:SF107">
    <property type="entry name" value="BROMODOMAIN-CONTAINING PROTEIN HOMOLOG"/>
    <property type="match status" value="1"/>
</dbReference>
<evidence type="ECO:0000313" key="11">
    <source>
        <dbReference type="EMBL" id="TVY76125.1"/>
    </source>
</evidence>
<dbReference type="Pfam" id="PF10513">
    <property type="entry name" value="EPL1"/>
    <property type="match status" value="1"/>
</dbReference>
<dbReference type="PROSITE" id="PS51805">
    <property type="entry name" value="EPHD"/>
    <property type="match status" value="1"/>
</dbReference>
<feature type="compositionally biased region" description="Low complexity" evidence="8">
    <location>
        <begin position="177"/>
        <end position="194"/>
    </location>
</feature>
<dbReference type="InterPro" id="IPR019787">
    <property type="entry name" value="Znf_PHD-finger"/>
</dbReference>
<evidence type="ECO:0000256" key="8">
    <source>
        <dbReference type="SAM" id="MobiDB-lite"/>
    </source>
</evidence>
<dbReference type="CDD" id="cd15670">
    <property type="entry name" value="ePHD_BRPF"/>
    <property type="match status" value="1"/>
</dbReference>
<dbReference type="CDD" id="cd15492">
    <property type="entry name" value="PHD_BRPF_JADE_like"/>
    <property type="match status" value="1"/>
</dbReference>
<feature type="region of interest" description="Disordered" evidence="8">
    <location>
        <begin position="1050"/>
        <end position="1102"/>
    </location>
</feature>
<feature type="compositionally biased region" description="Low complexity" evidence="8">
    <location>
        <begin position="1"/>
        <end position="29"/>
    </location>
</feature>
<dbReference type="Proteomes" id="UP000469558">
    <property type="component" value="Unassembled WGS sequence"/>
</dbReference>
<feature type="region of interest" description="Disordered" evidence="8">
    <location>
        <begin position="172"/>
        <end position="246"/>
    </location>
</feature>
<dbReference type="FunFam" id="3.30.40.10:FF:000008">
    <property type="entry name" value="Bromodomain containing 1, isoform CRA_a"/>
    <property type="match status" value="1"/>
</dbReference>
<evidence type="ECO:0000256" key="4">
    <source>
        <dbReference type="ARBA" id="ARBA00022771"/>
    </source>
</evidence>
<comment type="subcellular location">
    <subcellularLocation>
        <location evidence="1">Nucleus</location>
    </subcellularLocation>
</comment>
<reference evidence="11 12" key="1">
    <citation type="submission" date="2018-05" db="EMBL/GenBank/DDBJ databases">
        <title>Genome sequencing and assembly of the regulated plant pathogen Lachnellula willkommii and related sister species for the development of diagnostic species identification markers.</title>
        <authorList>
            <person name="Giroux E."/>
            <person name="Bilodeau G."/>
        </authorList>
    </citation>
    <scope>NUCLEOTIDE SEQUENCE [LARGE SCALE GENOMIC DNA]</scope>
    <source>
        <strain evidence="11 12">CBS 268.59</strain>
    </source>
</reference>
<evidence type="ECO:0000256" key="3">
    <source>
        <dbReference type="ARBA" id="ARBA00022737"/>
    </source>
</evidence>
<dbReference type="InterPro" id="IPR001965">
    <property type="entry name" value="Znf_PHD"/>
</dbReference>
<dbReference type="GO" id="GO:0008270">
    <property type="term" value="F:zinc ion binding"/>
    <property type="evidence" value="ECO:0007669"/>
    <property type="project" value="UniProtKB-KW"/>
</dbReference>
<dbReference type="InterPro" id="IPR013083">
    <property type="entry name" value="Znf_RING/FYVE/PHD"/>
</dbReference>
<keyword evidence="2" id="KW-0479">Metal-binding</keyword>
<gene>
    <name evidence="11" type="primary">Brpf1</name>
    <name evidence="11" type="ORF">LSUE1_G007132</name>
</gene>
<protein>
    <submittedName>
        <fullName evidence="11">Peregrin</fullName>
    </submittedName>
</protein>
<dbReference type="Pfam" id="PF13831">
    <property type="entry name" value="PHD_2"/>
    <property type="match status" value="1"/>
</dbReference>
<name>A0A8T9C428_9HELO</name>
<dbReference type="Gene3D" id="3.30.40.10">
    <property type="entry name" value="Zinc/RING finger domain, C3HC4 (zinc finger)"/>
    <property type="match status" value="2"/>
</dbReference>
<keyword evidence="6" id="KW-0539">Nucleus</keyword>
<evidence type="ECO:0000313" key="12">
    <source>
        <dbReference type="Proteomes" id="UP000469558"/>
    </source>
</evidence>
<evidence type="ECO:0000259" key="9">
    <source>
        <dbReference type="PROSITE" id="PS50016"/>
    </source>
</evidence>
<dbReference type="GO" id="GO:0006357">
    <property type="term" value="P:regulation of transcription by RNA polymerase II"/>
    <property type="evidence" value="ECO:0007669"/>
    <property type="project" value="TreeGrafter"/>
</dbReference>
<dbReference type="PANTHER" id="PTHR13793">
    <property type="entry name" value="PHD FINGER PROTEINS"/>
    <property type="match status" value="1"/>
</dbReference>
<dbReference type="InterPro" id="IPR019786">
    <property type="entry name" value="Zinc_finger_PHD-type_CS"/>
</dbReference>
<evidence type="ECO:0000256" key="6">
    <source>
        <dbReference type="ARBA" id="ARBA00023242"/>
    </source>
</evidence>
<evidence type="ECO:0000259" key="10">
    <source>
        <dbReference type="PROSITE" id="PS51805"/>
    </source>
</evidence>
<evidence type="ECO:0000256" key="2">
    <source>
        <dbReference type="ARBA" id="ARBA00022723"/>
    </source>
</evidence>
<feature type="region of interest" description="Disordered" evidence="8">
    <location>
        <begin position="1"/>
        <end position="67"/>
    </location>
</feature>
<evidence type="ECO:0000256" key="1">
    <source>
        <dbReference type="ARBA" id="ARBA00004123"/>
    </source>
</evidence>